<dbReference type="InterPro" id="IPR036388">
    <property type="entry name" value="WH-like_DNA-bd_sf"/>
</dbReference>
<dbReference type="GO" id="GO:0097367">
    <property type="term" value="F:carbohydrate derivative binding"/>
    <property type="evidence" value="ECO:0007669"/>
    <property type="project" value="InterPro"/>
</dbReference>
<dbReference type="InterPro" id="IPR000281">
    <property type="entry name" value="HTH_RpiR"/>
</dbReference>
<dbReference type="OrthoDB" id="1648815at2"/>
<dbReference type="PANTHER" id="PTHR30514">
    <property type="entry name" value="GLUCOKINASE"/>
    <property type="match status" value="1"/>
</dbReference>
<dbReference type="Pfam" id="PF01380">
    <property type="entry name" value="SIS"/>
    <property type="match status" value="1"/>
</dbReference>
<evidence type="ECO:0000313" key="6">
    <source>
        <dbReference type="EMBL" id="GAF08818.1"/>
    </source>
</evidence>
<dbReference type="SUPFAM" id="SSF46689">
    <property type="entry name" value="Homeodomain-like"/>
    <property type="match status" value="1"/>
</dbReference>
<comment type="caution">
    <text evidence="6">The sequence shown here is derived from an EMBL/GenBank/DDBJ whole genome shotgun (WGS) entry which is preliminary data.</text>
</comment>
<dbReference type="EMBL" id="BAVZ01000008">
    <property type="protein sequence ID" value="GAF08818.1"/>
    <property type="molecule type" value="Genomic_DNA"/>
</dbReference>
<dbReference type="InterPro" id="IPR035472">
    <property type="entry name" value="RpiR-like_SIS"/>
</dbReference>
<evidence type="ECO:0000313" key="7">
    <source>
        <dbReference type="Proteomes" id="UP000019364"/>
    </source>
</evidence>
<keyword evidence="7" id="KW-1185">Reference proteome</keyword>
<keyword evidence="2" id="KW-0238">DNA-binding</keyword>
<dbReference type="PROSITE" id="PS51464">
    <property type="entry name" value="SIS"/>
    <property type="match status" value="1"/>
</dbReference>
<evidence type="ECO:0000256" key="3">
    <source>
        <dbReference type="ARBA" id="ARBA00023163"/>
    </source>
</evidence>
<dbReference type="STRING" id="1236976.JCM16418_2925"/>
<name>W7YMH2_9BACL</name>
<evidence type="ECO:0000259" key="5">
    <source>
        <dbReference type="PROSITE" id="PS51464"/>
    </source>
</evidence>
<feature type="domain" description="HTH rpiR-type" evidence="4">
    <location>
        <begin position="6"/>
        <end position="82"/>
    </location>
</feature>
<evidence type="ECO:0000256" key="1">
    <source>
        <dbReference type="ARBA" id="ARBA00023015"/>
    </source>
</evidence>
<evidence type="ECO:0000256" key="2">
    <source>
        <dbReference type="ARBA" id="ARBA00023125"/>
    </source>
</evidence>
<dbReference type="Gene3D" id="3.40.50.10490">
    <property type="entry name" value="Glucose-6-phosphate isomerase like protein, domain 1"/>
    <property type="match status" value="1"/>
</dbReference>
<organism evidence="6 7">
    <name type="scientific">Paenibacillus pini JCM 16418</name>
    <dbReference type="NCBI Taxonomy" id="1236976"/>
    <lineage>
        <taxon>Bacteria</taxon>
        <taxon>Bacillati</taxon>
        <taxon>Bacillota</taxon>
        <taxon>Bacilli</taxon>
        <taxon>Bacillales</taxon>
        <taxon>Paenibacillaceae</taxon>
        <taxon>Paenibacillus</taxon>
    </lineage>
</organism>
<dbReference type="Gene3D" id="1.10.10.10">
    <property type="entry name" value="Winged helix-like DNA-binding domain superfamily/Winged helix DNA-binding domain"/>
    <property type="match status" value="1"/>
</dbReference>
<dbReference type="SUPFAM" id="SSF53697">
    <property type="entry name" value="SIS domain"/>
    <property type="match status" value="1"/>
</dbReference>
<dbReference type="GO" id="GO:0003677">
    <property type="term" value="F:DNA binding"/>
    <property type="evidence" value="ECO:0007669"/>
    <property type="project" value="UniProtKB-KW"/>
</dbReference>
<dbReference type="GO" id="GO:0003700">
    <property type="term" value="F:DNA-binding transcription factor activity"/>
    <property type="evidence" value="ECO:0007669"/>
    <property type="project" value="InterPro"/>
</dbReference>
<dbReference type="RefSeq" id="WP_036649607.1">
    <property type="nucleotide sequence ID" value="NZ_BAVZ01000008.1"/>
</dbReference>
<protein>
    <submittedName>
        <fullName evidence="6">Sialic acid utilization regulator, RpiR family</fullName>
    </submittedName>
</protein>
<dbReference type="AlphaFoldDB" id="W7YMH2"/>
<dbReference type="PANTHER" id="PTHR30514:SF1">
    <property type="entry name" value="HTH-TYPE TRANSCRIPTIONAL REGULATOR HEXR-RELATED"/>
    <property type="match status" value="1"/>
</dbReference>
<dbReference type="GO" id="GO:1901135">
    <property type="term" value="P:carbohydrate derivative metabolic process"/>
    <property type="evidence" value="ECO:0007669"/>
    <property type="project" value="InterPro"/>
</dbReference>
<sequence length="287" mass="31841">MSSQVPAVIAKIVSQTQKLTYGENQIANFVIHNPEFITSNTITAIANEIGVSETSINRFCKKVGFKGFIDFKIAFAQDAFYREMQSKKKERREINPIDALALDYNELILNTSALITEEQLHRVVDILKKARRIYLFGLFDSFLAAIALKNRLAIIGIMSEAISDSRAMKIAASQSNSEDVVIAFSRSGSTKEIVDGLTLAQVNQVKTIAITCYDSSPITENAAVDIIVPDKISVNNSALMSNHITFLFVVDLIMSVFISSDKSYLKKKLDSEAVLARDQSSITNYFM</sequence>
<dbReference type="InterPro" id="IPR001347">
    <property type="entry name" value="SIS_dom"/>
</dbReference>
<dbReference type="InterPro" id="IPR047640">
    <property type="entry name" value="RpiR-like"/>
</dbReference>
<keyword evidence="3" id="KW-0804">Transcription</keyword>
<proteinExistence type="predicted"/>
<dbReference type="InterPro" id="IPR009057">
    <property type="entry name" value="Homeodomain-like_sf"/>
</dbReference>
<evidence type="ECO:0000259" key="4">
    <source>
        <dbReference type="PROSITE" id="PS51071"/>
    </source>
</evidence>
<dbReference type="Pfam" id="PF01418">
    <property type="entry name" value="HTH_6"/>
    <property type="match status" value="1"/>
</dbReference>
<gene>
    <name evidence="6" type="ORF">JCM16418_2925</name>
</gene>
<dbReference type="Proteomes" id="UP000019364">
    <property type="component" value="Unassembled WGS sequence"/>
</dbReference>
<accession>W7YMH2</accession>
<dbReference type="CDD" id="cd05013">
    <property type="entry name" value="SIS_RpiR"/>
    <property type="match status" value="1"/>
</dbReference>
<dbReference type="PROSITE" id="PS51071">
    <property type="entry name" value="HTH_RPIR"/>
    <property type="match status" value="1"/>
</dbReference>
<dbReference type="InterPro" id="IPR046348">
    <property type="entry name" value="SIS_dom_sf"/>
</dbReference>
<dbReference type="eggNOG" id="COG1737">
    <property type="taxonomic scope" value="Bacteria"/>
</dbReference>
<feature type="domain" description="SIS" evidence="5">
    <location>
        <begin position="123"/>
        <end position="263"/>
    </location>
</feature>
<keyword evidence="1" id="KW-0805">Transcription regulation</keyword>
<reference evidence="6 7" key="1">
    <citation type="journal article" date="2014" name="Genome Announc.">
        <title>Draft Genome Sequence of Paenibacillus pini JCM 16418T, Isolated from the Rhizosphere of Pine Tree.</title>
        <authorList>
            <person name="Yuki M."/>
            <person name="Oshima K."/>
            <person name="Suda W."/>
            <person name="Oshida Y."/>
            <person name="Kitamura K."/>
            <person name="Iida Y."/>
            <person name="Hattori M."/>
            <person name="Ohkuma M."/>
        </authorList>
    </citation>
    <scope>NUCLEOTIDE SEQUENCE [LARGE SCALE GENOMIC DNA]</scope>
    <source>
        <strain evidence="6 7">JCM 16418</strain>
    </source>
</reference>